<dbReference type="Proteomes" id="UP000825228">
    <property type="component" value="Unassembled WGS sequence"/>
</dbReference>
<proteinExistence type="predicted"/>
<evidence type="ECO:0000313" key="3">
    <source>
        <dbReference type="Proteomes" id="UP000825228"/>
    </source>
</evidence>
<name>A0ABS7P6E2_9NOCA</name>
<evidence type="ECO:0000256" key="1">
    <source>
        <dbReference type="SAM" id="Coils"/>
    </source>
</evidence>
<dbReference type="EMBL" id="JABUBU010000016">
    <property type="protein sequence ID" value="MBY6367998.1"/>
    <property type="molecule type" value="Genomic_DNA"/>
</dbReference>
<accession>A0ABS7P6E2</accession>
<evidence type="ECO:0000313" key="2">
    <source>
        <dbReference type="EMBL" id="MBY6367998.1"/>
    </source>
</evidence>
<reference evidence="2 3" key="1">
    <citation type="submission" date="2020-06" db="EMBL/GenBank/DDBJ databases">
        <title>Taxonomy, biology and ecology of Rhodococcus bacteria occurring in California pistachio and other woody hosts as revealed by genome sequence analyses.</title>
        <authorList>
            <person name="Gai Y."/>
            <person name="Riely B."/>
        </authorList>
    </citation>
    <scope>NUCLEOTIDE SEQUENCE [LARGE SCALE GENOMIC DNA]</scope>
    <source>
        <strain evidence="2 3">BP-281</strain>
    </source>
</reference>
<gene>
    <name evidence="2" type="ORF">HQ603_14680</name>
</gene>
<keyword evidence="3" id="KW-1185">Reference proteome</keyword>
<keyword evidence="1" id="KW-0175">Coiled coil</keyword>
<dbReference type="RefSeq" id="WP_222685326.1">
    <property type="nucleotide sequence ID" value="NZ_JABUBT010000045.1"/>
</dbReference>
<comment type="caution">
    <text evidence="2">The sequence shown here is derived from an EMBL/GenBank/DDBJ whole genome shotgun (WGS) entry which is preliminary data.</text>
</comment>
<sequence>MKRQIDKIHRDRKKWAEHAFDGTVPSDIARKKQDQLTRQLAGLERELASLTQAGIDSDATLDAVLDLMADPGRM</sequence>
<organism evidence="2 3">
    <name type="scientific">Rhodococcoides corynebacterioides</name>
    <dbReference type="NCBI Taxonomy" id="53972"/>
    <lineage>
        <taxon>Bacteria</taxon>
        <taxon>Bacillati</taxon>
        <taxon>Actinomycetota</taxon>
        <taxon>Actinomycetes</taxon>
        <taxon>Mycobacteriales</taxon>
        <taxon>Nocardiaceae</taxon>
        <taxon>Rhodococcoides</taxon>
    </lineage>
</organism>
<feature type="coiled-coil region" evidence="1">
    <location>
        <begin position="26"/>
        <end position="53"/>
    </location>
</feature>
<protein>
    <submittedName>
        <fullName evidence="2">Uncharacterized protein</fullName>
    </submittedName>
</protein>